<feature type="region of interest" description="Disordered" evidence="9">
    <location>
        <begin position="572"/>
        <end position="600"/>
    </location>
</feature>
<comment type="caution">
    <text evidence="11">The sequence shown here is derived from an EMBL/GenBank/DDBJ whole genome shotgun (WGS) entry which is preliminary data.</text>
</comment>
<dbReference type="PIRSF" id="PIRSF017222">
    <property type="entry name" value="eIF2A"/>
    <property type="match status" value="1"/>
</dbReference>
<dbReference type="AlphaFoldDB" id="A0A507FCR5"/>
<evidence type="ECO:0000259" key="10">
    <source>
        <dbReference type="Pfam" id="PF08662"/>
    </source>
</evidence>
<dbReference type="GO" id="GO:0043022">
    <property type="term" value="F:ribosome binding"/>
    <property type="evidence" value="ECO:0007669"/>
    <property type="project" value="UniProtKB-UniRule"/>
</dbReference>
<dbReference type="SUPFAM" id="SSF50978">
    <property type="entry name" value="WD40 repeat-like"/>
    <property type="match status" value="1"/>
</dbReference>
<evidence type="ECO:0000256" key="1">
    <source>
        <dbReference type="ARBA" id="ARBA00009573"/>
    </source>
</evidence>
<dbReference type="PANTHER" id="PTHR13227">
    <property type="entry name" value="EUKARYOTIC TRANSLATION INITIATION FACTOR 2A"/>
    <property type="match status" value="1"/>
</dbReference>
<dbReference type="GO" id="GO:0000049">
    <property type="term" value="F:tRNA binding"/>
    <property type="evidence" value="ECO:0007669"/>
    <property type="project" value="UniProtKB-UniRule"/>
</dbReference>
<dbReference type="InterPro" id="IPR011387">
    <property type="entry name" value="TIF2A"/>
</dbReference>
<dbReference type="InterPro" id="IPR013979">
    <property type="entry name" value="TIF_beta_prop-like"/>
</dbReference>
<dbReference type="GO" id="GO:0022627">
    <property type="term" value="C:cytosolic small ribosomal subunit"/>
    <property type="evidence" value="ECO:0007669"/>
    <property type="project" value="TreeGrafter"/>
</dbReference>
<sequence>MLFEDQPSTRRPHPLVTAIVRNGANANNDTVHAYVPPEPRSCTTGRVVLTDKGVSVVTSPHARQEIQVLNEAGSSNRTFAYSPNGDFLAVVLETNVTIYNARNLEAADNIINTIDYKGVIEVDFSPSGTYISTWARYVPKGANDAEQPRNMHVYKVVDGTLIASFSQKAQNNWKLQWVQSEALFARLSATEVHFHSPTAELSAGKNLPVAGRITGETLTSFSISPNKAGKMFAAVFSKEKNGIPGSVKLYDLEKAATASGPACVSTRTLFNADSVDFMWNNDGSSILVHTHTDVDKSNQSYYGKSTLHHLTTVGPHYTTQIIDLTNPVHSISWSPNSKEYIVLHGAMPSKCTLFTVNSADAAAPSKAIYEFPPAARNTVTYSPHGRLILTAGFGNLAGDFSVWDRADFKELCTVRAANASSAQWCPDGRHILTSTIYRRLKVDNGVRIFHHSGVLVATMDARELYGVDWRNDENGKWPMKRGLSAKPEGIQDAEAIKRATVQPTAGKYVPPHLRGKTGAAAVSSITKAREAQLKPQGPIGVIAPLTAAAPQKPTLVGQPPAEDKVLSKAALKNLKKRENKKKADGDETPSRPATSSTPAAPVVPAFIPVDADSKMIEIEKKVKTLQKKLKQISDIKKKKDAGETLELTQIQKMEGEAALLKEMAELNLQLSA</sequence>
<dbReference type="InterPro" id="IPR015943">
    <property type="entry name" value="WD40/YVTN_repeat-like_dom_sf"/>
</dbReference>
<dbReference type="Pfam" id="PF08662">
    <property type="entry name" value="eIF2A"/>
    <property type="match status" value="1"/>
</dbReference>
<evidence type="ECO:0000256" key="6">
    <source>
        <dbReference type="ARBA" id="ARBA00022845"/>
    </source>
</evidence>
<accession>A0A507FCR5</accession>
<keyword evidence="7 8" id="KW-0648">Protein biosynthesis</keyword>
<evidence type="ECO:0000313" key="11">
    <source>
        <dbReference type="EMBL" id="TPX73066.1"/>
    </source>
</evidence>
<dbReference type="PANTHER" id="PTHR13227:SF0">
    <property type="entry name" value="EUKARYOTIC TRANSLATION INITIATION FACTOR 2A"/>
    <property type="match status" value="1"/>
</dbReference>
<comment type="similarity">
    <text evidence="1 8">Belongs to the WD repeat EIF2A family.</text>
</comment>
<dbReference type="GO" id="GO:0003729">
    <property type="term" value="F:mRNA binding"/>
    <property type="evidence" value="ECO:0007669"/>
    <property type="project" value="TreeGrafter"/>
</dbReference>
<dbReference type="InterPro" id="IPR036322">
    <property type="entry name" value="WD40_repeat_dom_sf"/>
</dbReference>
<dbReference type="OrthoDB" id="2194683at2759"/>
<gene>
    <name evidence="11" type="ORF">CcCBS67573_g05665</name>
</gene>
<evidence type="ECO:0000256" key="5">
    <source>
        <dbReference type="ARBA" id="ARBA00022737"/>
    </source>
</evidence>
<dbReference type="Gene3D" id="2.130.10.10">
    <property type="entry name" value="YVTN repeat-like/Quinoprotein amine dehydrogenase"/>
    <property type="match status" value="2"/>
</dbReference>
<evidence type="ECO:0000256" key="4">
    <source>
        <dbReference type="ARBA" id="ARBA00022574"/>
    </source>
</evidence>
<dbReference type="STRING" id="246404.A0A507FCR5"/>
<reference evidence="11 12" key="1">
    <citation type="journal article" date="2019" name="Sci. Rep.">
        <title>Comparative genomics of chytrid fungi reveal insights into the obligate biotrophic and pathogenic lifestyle of Synchytrium endobioticum.</title>
        <authorList>
            <person name="van de Vossenberg B.T.L.H."/>
            <person name="Warris S."/>
            <person name="Nguyen H.D.T."/>
            <person name="van Gent-Pelzer M.P.E."/>
            <person name="Joly D.L."/>
            <person name="van de Geest H.C."/>
            <person name="Bonants P.J.M."/>
            <person name="Smith D.S."/>
            <person name="Levesque C.A."/>
            <person name="van der Lee T.A.J."/>
        </authorList>
    </citation>
    <scope>NUCLEOTIDE SEQUENCE [LARGE SCALE GENOMIC DNA]</scope>
    <source>
        <strain evidence="11 12">CBS 675.73</strain>
    </source>
</reference>
<dbReference type="GO" id="GO:0003743">
    <property type="term" value="F:translation initiation factor activity"/>
    <property type="evidence" value="ECO:0007669"/>
    <property type="project" value="UniProtKB-UniRule"/>
</dbReference>
<keyword evidence="5" id="KW-0677">Repeat</keyword>
<comment type="function">
    <text evidence="8">Functions in the early steps of protein synthesis of a small number of specific mRNAs. Acts by directing the binding of methionyl-tRNAi to 40S ribosomal subunits. In contrast to the eIF-2 complex, it binds methionyl-tRNAi to 40S subunits in a codon-dependent manner, whereas the eIF-2 complex binds methionyl-tRNAi to 40S subunits in a GTP-dependent manner.</text>
</comment>
<evidence type="ECO:0000256" key="8">
    <source>
        <dbReference type="PIRNR" id="PIRNR017222"/>
    </source>
</evidence>
<dbReference type="Proteomes" id="UP000320333">
    <property type="component" value="Unassembled WGS sequence"/>
</dbReference>
<evidence type="ECO:0000256" key="3">
    <source>
        <dbReference type="ARBA" id="ARBA00022540"/>
    </source>
</evidence>
<keyword evidence="3 8" id="KW-0396">Initiation factor</keyword>
<proteinExistence type="inferred from homology"/>
<protein>
    <recommendedName>
        <fullName evidence="2 8">Eukaryotic translation initiation factor 2A</fullName>
        <shortName evidence="8">eIF-2A</shortName>
    </recommendedName>
</protein>
<keyword evidence="6 8" id="KW-0810">Translation regulation</keyword>
<dbReference type="GO" id="GO:0006417">
    <property type="term" value="P:regulation of translation"/>
    <property type="evidence" value="ECO:0007669"/>
    <property type="project" value="UniProtKB-KW"/>
</dbReference>
<evidence type="ECO:0000256" key="2">
    <source>
        <dbReference type="ARBA" id="ARBA00013819"/>
    </source>
</evidence>
<organism evidence="11 12">
    <name type="scientific">Chytriomyces confervae</name>
    <dbReference type="NCBI Taxonomy" id="246404"/>
    <lineage>
        <taxon>Eukaryota</taxon>
        <taxon>Fungi</taxon>
        <taxon>Fungi incertae sedis</taxon>
        <taxon>Chytridiomycota</taxon>
        <taxon>Chytridiomycota incertae sedis</taxon>
        <taxon>Chytridiomycetes</taxon>
        <taxon>Chytridiales</taxon>
        <taxon>Chytriomycetaceae</taxon>
        <taxon>Chytriomyces</taxon>
    </lineage>
</organism>
<feature type="domain" description="Translation initiation factor beta propellor-like" evidence="10">
    <location>
        <begin position="267"/>
        <end position="467"/>
    </location>
</feature>
<dbReference type="EMBL" id="QEAP01000211">
    <property type="protein sequence ID" value="TPX73066.1"/>
    <property type="molecule type" value="Genomic_DNA"/>
</dbReference>
<evidence type="ECO:0000256" key="7">
    <source>
        <dbReference type="ARBA" id="ARBA00022917"/>
    </source>
</evidence>
<evidence type="ECO:0000256" key="9">
    <source>
        <dbReference type="SAM" id="MobiDB-lite"/>
    </source>
</evidence>
<evidence type="ECO:0000313" key="12">
    <source>
        <dbReference type="Proteomes" id="UP000320333"/>
    </source>
</evidence>
<keyword evidence="4" id="KW-0853">WD repeat</keyword>
<name>A0A507FCR5_9FUNG</name>
<keyword evidence="12" id="KW-1185">Reference proteome</keyword>